<proteinExistence type="predicted"/>
<name>A6HRH6_RAT</name>
<keyword evidence="1" id="KW-0687">Ribonucleoprotein</keyword>
<gene>
    <name evidence="1 3" type="primary">Mrpl13</name>
    <name evidence="1" type="ORF">rCG_60165</name>
</gene>
<sequence>MHDSDRNLRVRVSLFPAGQIVLVPRLGQSKGKDAVGWGACLASQRRPSNGPLLLECGISWMAKCSPLANLRP</sequence>
<evidence type="ECO:0000313" key="2">
    <source>
        <dbReference type="Proteomes" id="UP000234681"/>
    </source>
</evidence>
<dbReference type="AlphaFoldDB" id="A6HRH6"/>
<evidence type="ECO:0000313" key="3">
    <source>
        <dbReference type="RGD" id="1359587"/>
    </source>
</evidence>
<accession>A6HRH6</accession>
<protein>
    <submittedName>
        <fullName evidence="1">Mitochondrial ribosomal protein L13, isoform CRA_b</fullName>
    </submittedName>
</protein>
<organism evidence="1 2">
    <name type="scientific">Rattus norvegicus</name>
    <name type="common">Rat</name>
    <dbReference type="NCBI Taxonomy" id="10116"/>
    <lineage>
        <taxon>Eukaryota</taxon>
        <taxon>Metazoa</taxon>
        <taxon>Chordata</taxon>
        <taxon>Craniata</taxon>
        <taxon>Vertebrata</taxon>
        <taxon>Euteleostomi</taxon>
        <taxon>Mammalia</taxon>
        <taxon>Eutheria</taxon>
        <taxon>Euarchontoglires</taxon>
        <taxon>Glires</taxon>
        <taxon>Rodentia</taxon>
        <taxon>Myomorpha</taxon>
        <taxon>Muroidea</taxon>
        <taxon>Muridae</taxon>
        <taxon>Murinae</taxon>
        <taxon>Rattus</taxon>
    </lineage>
</organism>
<dbReference type="GO" id="GO:0005840">
    <property type="term" value="C:ribosome"/>
    <property type="evidence" value="ECO:0007669"/>
    <property type="project" value="UniProtKB-KW"/>
</dbReference>
<dbReference type="RGD" id="1359587">
    <property type="gene designation" value="Mrpl13"/>
</dbReference>
<dbReference type="Proteomes" id="UP000234681">
    <property type="component" value="Chromosome 7"/>
</dbReference>
<dbReference type="AGR" id="RGD:1359587"/>
<keyword evidence="1" id="KW-0689">Ribosomal protein</keyword>
<evidence type="ECO:0000313" key="1">
    <source>
        <dbReference type="EMBL" id="EDM16247.1"/>
    </source>
</evidence>
<reference evidence="1 2" key="1">
    <citation type="submission" date="2005-09" db="EMBL/GenBank/DDBJ databases">
        <authorList>
            <person name="Mural R.J."/>
            <person name="Li P.W."/>
            <person name="Adams M.D."/>
            <person name="Amanatides P.G."/>
            <person name="Baden-Tillson H."/>
            <person name="Barnstead M."/>
            <person name="Chin S.H."/>
            <person name="Dew I."/>
            <person name="Evans C.A."/>
            <person name="Ferriera S."/>
            <person name="Flanigan M."/>
            <person name="Fosler C."/>
            <person name="Glodek A."/>
            <person name="Gu Z."/>
            <person name="Holt R.A."/>
            <person name="Jennings D."/>
            <person name="Kraft C.L."/>
            <person name="Lu F."/>
            <person name="Nguyen T."/>
            <person name="Nusskern D.R."/>
            <person name="Pfannkoch C.M."/>
            <person name="Sitter C."/>
            <person name="Sutton G.G."/>
            <person name="Venter J.C."/>
            <person name="Wang Z."/>
            <person name="Woodage T."/>
            <person name="Zheng X.H."/>
            <person name="Zhong F."/>
        </authorList>
    </citation>
    <scope>NUCLEOTIDE SEQUENCE [LARGE SCALE GENOMIC DNA]</scope>
    <source>
        <strain>BN</strain>
        <strain evidence="2">Sprague-Dawley</strain>
    </source>
</reference>
<dbReference type="EMBL" id="CH473950">
    <property type="protein sequence ID" value="EDM16247.1"/>
    <property type="molecule type" value="Genomic_DNA"/>
</dbReference>